<accession>A0ACC0H814</accession>
<reference evidence="1 2" key="1">
    <citation type="journal article" date="2022" name="Plant J.">
        <title>Chromosome-level genome of Camellia lanceoleosa provides a valuable resource for understanding genome evolution and self-incompatibility.</title>
        <authorList>
            <person name="Gong W."/>
            <person name="Xiao S."/>
            <person name="Wang L."/>
            <person name="Liao Z."/>
            <person name="Chang Y."/>
            <person name="Mo W."/>
            <person name="Hu G."/>
            <person name="Li W."/>
            <person name="Zhao G."/>
            <person name="Zhu H."/>
            <person name="Hu X."/>
            <person name="Ji K."/>
            <person name="Xiang X."/>
            <person name="Song Q."/>
            <person name="Yuan D."/>
            <person name="Jin S."/>
            <person name="Zhang L."/>
        </authorList>
    </citation>
    <scope>NUCLEOTIDE SEQUENCE [LARGE SCALE GENOMIC DNA]</scope>
    <source>
        <strain evidence="1">SQ_2022a</strain>
    </source>
</reference>
<comment type="caution">
    <text evidence="1">The sequence shown here is derived from an EMBL/GenBank/DDBJ whole genome shotgun (WGS) entry which is preliminary data.</text>
</comment>
<sequence length="106" mass="11075">MTKIQRRPLSGFSLFLLLLLLLLLVTLIELSSGFGSVGPISAAFGVDACFCAIDASGKQAVICWAKNTTITSATSSSSWSSNTSLYSSQIPPMEALSGGYGFLAAF</sequence>
<evidence type="ECO:0000313" key="1">
    <source>
        <dbReference type="EMBL" id="KAI8008505.1"/>
    </source>
</evidence>
<evidence type="ECO:0000313" key="2">
    <source>
        <dbReference type="Proteomes" id="UP001060215"/>
    </source>
</evidence>
<dbReference type="Proteomes" id="UP001060215">
    <property type="component" value="Chromosome 7"/>
</dbReference>
<proteinExistence type="predicted"/>
<gene>
    <name evidence="1" type="ORF">LOK49_LG07G00410</name>
</gene>
<keyword evidence="2" id="KW-1185">Reference proteome</keyword>
<organism evidence="1 2">
    <name type="scientific">Camellia lanceoleosa</name>
    <dbReference type="NCBI Taxonomy" id="1840588"/>
    <lineage>
        <taxon>Eukaryota</taxon>
        <taxon>Viridiplantae</taxon>
        <taxon>Streptophyta</taxon>
        <taxon>Embryophyta</taxon>
        <taxon>Tracheophyta</taxon>
        <taxon>Spermatophyta</taxon>
        <taxon>Magnoliopsida</taxon>
        <taxon>eudicotyledons</taxon>
        <taxon>Gunneridae</taxon>
        <taxon>Pentapetalae</taxon>
        <taxon>asterids</taxon>
        <taxon>Ericales</taxon>
        <taxon>Theaceae</taxon>
        <taxon>Camellia</taxon>
    </lineage>
</organism>
<protein>
    <submittedName>
        <fullName evidence="1">Serine/threonine-protein kinase-like protein CCR2</fullName>
    </submittedName>
</protein>
<dbReference type="EMBL" id="CM045764">
    <property type="protein sequence ID" value="KAI8008505.1"/>
    <property type="molecule type" value="Genomic_DNA"/>
</dbReference>
<name>A0ACC0H814_9ERIC</name>